<keyword evidence="3" id="KW-0540">Nuclease</keyword>
<accession>A0A0J9CZ92</accession>
<dbReference type="GO" id="GO:0046872">
    <property type="term" value="F:metal ion binding"/>
    <property type="evidence" value="ECO:0007669"/>
    <property type="project" value="UniProtKB-KW"/>
</dbReference>
<keyword evidence="6" id="KW-0460">Magnesium</keyword>
<evidence type="ECO:0000259" key="8">
    <source>
        <dbReference type="Pfam" id="PF01850"/>
    </source>
</evidence>
<keyword evidence="5" id="KW-0378">Hydrolase</keyword>
<dbReference type="PANTHER" id="PTHR33653:SF1">
    <property type="entry name" value="RIBONUCLEASE VAPC2"/>
    <property type="match status" value="1"/>
</dbReference>
<evidence type="ECO:0000313" key="10">
    <source>
        <dbReference type="Proteomes" id="UP000037029"/>
    </source>
</evidence>
<protein>
    <submittedName>
        <fullName evidence="9">PIN domain-containing protein</fullName>
    </submittedName>
</protein>
<dbReference type="PANTHER" id="PTHR33653">
    <property type="entry name" value="RIBONUCLEASE VAPC2"/>
    <property type="match status" value="1"/>
</dbReference>
<evidence type="ECO:0000256" key="6">
    <source>
        <dbReference type="ARBA" id="ARBA00022842"/>
    </source>
</evidence>
<dbReference type="InterPro" id="IPR029060">
    <property type="entry name" value="PIN-like_dom_sf"/>
</dbReference>
<evidence type="ECO:0000256" key="7">
    <source>
        <dbReference type="ARBA" id="ARBA00038093"/>
    </source>
</evidence>
<name>A0A0J9CZ92_SPHYA</name>
<feature type="domain" description="PIN" evidence="8">
    <location>
        <begin position="4"/>
        <end position="152"/>
    </location>
</feature>
<proteinExistence type="inferred from homology"/>
<keyword evidence="4" id="KW-0479">Metal-binding</keyword>
<organism evidence="9 10">
    <name type="scientific">Sphingobium yanoikuyae</name>
    <name type="common">Sphingomonas yanoikuyae</name>
    <dbReference type="NCBI Taxonomy" id="13690"/>
    <lineage>
        <taxon>Bacteria</taxon>
        <taxon>Pseudomonadati</taxon>
        <taxon>Pseudomonadota</taxon>
        <taxon>Alphaproteobacteria</taxon>
        <taxon>Sphingomonadales</taxon>
        <taxon>Sphingomonadaceae</taxon>
        <taxon>Sphingobium</taxon>
    </lineage>
</organism>
<evidence type="ECO:0000313" key="9">
    <source>
        <dbReference type="EMBL" id="ATP19079.1"/>
    </source>
</evidence>
<dbReference type="SUPFAM" id="SSF88723">
    <property type="entry name" value="PIN domain-like"/>
    <property type="match status" value="1"/>
</dbReference>
<evidence type="ECO:0000256" key="1">
    <source>
        <dbReference type="ARBA" id="ARBA00001946"/>
    </source>
</evidence>
<evidence type="ECO:0000256" key="4">
    <source>
        <dbReference type="ARBA" id="ARBA00022723"/>
    </source>
</evidence>
<dbReference type="Gene3D" id="3.40.50.1010">
    <property type="entry name" value="5'-nuclease"/>
    <property type="match status" value="1"/>
</dbReference>
<gene>
    <name evidence="9" type="ORF">BV87_12115</name>
</gene>
<evidence type="ECO:0000256" key="5">
    <source>
        <dbReference type="ARBA" id="ARBA00022801"/>
    </source>
</evidence>
<comment type="cofactor">
    <cofactor evidence="1">
        <name>Mg(2+)</name>
        <dbReference type="ChEBI" id="CHEBI:18420"/>
    </cofactor>
</comment>
<dbReference type="Pfam" id="PF01850">
    <property type="entry name" value="PIN"/>
    <property type="match status" value="1"/>
</dbReference>
<comment type="similarity">
    <text evidence="7">Belongs to the PINc/VapC protein family.</text>
</comment>
<dbReference type="EMBL" id="CP020925">
    <property type="protein sequence ID" value="ATP19079.1"/>
    <property type="molecule type" value="Genomic_DNA"/>
</dbReference>
<dbReference type="RefSeq" id="WP_017502708.1">
    <property type="nucleotide sequence ID" value="NZ_CP020925.1"/>
</dbReference>
<keyword evidence="2" id="KW-1277">Toxin-antitoxin system</keyword>
<dbReference type="GO" id="GO:0016787">
    <property type="term" value="F:hydrolase activity"/>
    <property type="evidence" value="ECO:0007669"/>
    <property type="project" value="UniProtKB-KW"/>
</dbReference>
<dbReference type="GeneID" id="69696343"/>
<dbReference type="Proteomes" id="UP000037029">
    <property type="component" value="Chromosome"/>
</dbReference>
<reference evidence="9 10" key="1">
    <citation type="submission" date="2017-04" db="EMBL/GenBank/DDBJ databases">
        <title>Characterization, genome and methylation analysis of a phthalic acid esters degrading strain Sphingobium yanoikuyae SHJ.</title>
        <authorList>
            <person name="Feng L."/>
        </authorList>
    </citation>
    <scope>NUCLEOTIDE SEQUENCE [LARGE SCALE GENOMIC DNA]</scope>
    <source>
        <strain evidence="9 10">SHJ</strain>
    </source>
</reference>
<dbReference type="GO" id="GO:0004518">
    <property type="term" value="F:nuclease activity"/>
    <property type="evidence" value="ECO:0007669"/>
    <property type="project" value="UniProtKB-KW"/>
</dbReference>
<dbReference type="InterPro" id="IPR002716">
    <property type="entry name" value="PIN_dom"/>
</dbReference>
<evidence type="ECO:0000256" key="3">
    <source>
        <dbReference type="ARBA" id="ARBA00022722"/>
    </source>
</evidence>
<sequence>MDTYLLDTNLVSVLYDARRPNHIAVRQAVADLPAQAAQLVSVVTVGELRFGLALARAASQPLTHIEACLVSTEAHPLAEVTRHTADAFATVKSSVALARIDIRRRIPRWVEAWTDRVSGQLLQIDENDLWIAAQALERNYVVVTSDRDFTQVIAPVVPDLRVLLV</sequence>
<dbReference type="AlphaFoldDB" id="A0A0J9CZ92"/>
<evidence type="ECO:0000256" key="2">
    <source>
        <dbReference type="ARBA" id="ARBA00022649"/>
    </source>
</evidence>
<dbReference type="InterPro" id="IPR050556">
    <property type="entry name" value="Type_II_TA_system_RNase"/>
</dbReference>